<dbReference type="EMBL" id="MLFT02000010">
    <property type="protein sequence ID" value="PHT36008.1"/>
    <property type="molecule type" value="Genomic_DNA"/>
</dbReference>
<accession>A0A2G2VSR3</accession>
<reference evidence="1 2" key="1">
    <citation type="journal article" date="2017" name="Genome Biol.">
        <title>New reference genome sequences of hot pepper reveal the massive evolution of plant disease-resistance genes by retroduplication.</title>
        <authorList>
            <person name="Kim S."/>
            <person name="Park J."/>
            <person name="Yeom S.I."/>
            <person name="Kim Y.M."/>
            <person name="Seo E."/>
            <person name="Kim K.T."/>
            <person name="Kim M.S."/>
            <person name="Lee J.M."/>
            <person name="Cheong K."/>
            <person name="Shin H.S."/>
            <person name="Kim S.B."/>
            <person name="Han K."/>
            <person name="Lee J."/>
            <person name="Park M."/>
            <person name="Lee H.A."/>
            <person name="Lee H.Y."/>
            <person name="Lee Y."/>
            <person name="Oh S."/>
            <person name="Lee J.H."/>
            <person name="Choi E."/>
            <person name="Choi E."/>
            <person name="Lee S.E."/>
            <person name="Jeon J."/>
            <person name="Kim H."/>
            <person name="Choi G."/>
            <person name="Song H."/>
            <person name="Lee J."/>
            <person name="Lee S.C."/>
            <person name="Kwon J.K."/>
            <person name="Lee H.Y."/>
            <person name="Koo N."/>
            <person name="Hong Y."/>
            <person name="Kim R.W."/>
            <person name="Kang W.H."/>
            <person name="Huh J.H."/>
            <person name="Kang B.C."/>
            <person name="Yang T.J."/>
            <person name="Lee Y.H."/>
            <person name="Bennetzen J.L."/>
            <person name="Choi D."/>
        </authorList>
    </citation>
    <scope>NUCLEOTIDE SEQUENCE [LARGE SCALE GENOMIC DNA]</scope>
    <source>
        <strain evidence="2">cv. PBC81</strain>
    </source>
</reference>
<comment type="caution">
    <text evidence="1">The sequence shown here is derived from an EMBL/GenBank/DDBJ whole genome shotgun (WGS) entry which is preliminary data.</text>
</comment>
<evidence type="ECO:0008006" key="3">
    <source>
        <dbReference type="Google" id="ProtNLM"/>
    </source>
</evidence>
<keyword evidence="2" id="KW-1185">Reference proteome</keyword>
<proteinExistence type="predicted"/>
<reference evidence="2" key="2">
    <citation type="journal article" date="2017" name="J. Anim. Genet.">
        <title>Multiple reference genome sequences of hot pepper reveal the massive evolution of plant disease resistance genes by retroduplication.</title>
        <authorList>
            <person name="Kim S."/>
            <person name="Park J."/>
            <person name="Yeom S.-I."/>
            <person name="Kim Y.-M."/>
            <person name="Seo E."/>
            <person name="Kim K.-T."/>
            <person name="Kim M.-S."/>
            <person name="Lee J.M."/>
            <person name="Cheong K."/>
            <person name="Shin H.-S."/>
            <person name="Kim S.-B."/>
            <person name="Han K."/>
            <person name="Lee J."/>
            <person name="Park M."/>
            <person name="Lee H.-A."/>
            <person name="Lee H.-Y."/>
            <person name="Lee Y."/>
            <person name="Oh S."/>
            <person name="Lee J.H."/>
            <person name="Choi E."/>
            <person name="Choi E."/>
            <person name="Lee S.E."/>
            <person name="Jeon J."/>
            <person name="Kim H."/>
            <person name="Choi G."/>
            <person name="Song H."/>
            <person name="Lee J."/>
            <person name="Lee S.-C."/>
            <person name="Kwon J.-K."/>
            <person name="Lee H.-Y."/>
            <person name="Koo N."/>
            <person name="Hong Y."/>
            <person name="Kim R.W."/>
            <person name="Kang W.-H."/>
            <person name="Huh J.H."/>
            <person name="Kang B.-C."/>
            <person name="Yang T.-J."/>
            <person name="Lee Y.-H."/>
            <person name="Bennetzen J.L."/>
            <person name="Choi D."/>
        </authorList>
    </citation>
    <scope>NUCLEOTIDE SEQUENCE [LARGE SCALE GENOMIC DNA]</scope>
    <source>
        <strain evidence="2">cv. PBC81</strain>
    </source>
</reference>
<dbReference type="AlphaFoldDB" id="A0A2G2VSR3"/>
<dbReference type="Proteomes" id="UP000224567">
    <property type="component" value="Unassembled WGS sequence"/>
</dbReference>
<dbReference type="OrthoDB" id="1847747at2759"/>
<gene>
    <name evidence="1" type="ORF">CQW23_23708</name>
</gene>
<dbReference type="STRING" id="33114.A0A2G2VSR3"/>
<sequence length="253" mass="27398">MNQSICNSSLSDAFRVSCINSTSPFLNIGSQSYQILHFFSDGVLVDFPNTTFCRQYNDLKSFGFNGNDYFGISRDNILGLYDCEDSSLCKPDCEKNIMPRCDGSAGSYPSCCYPLSDHSAWNADKRDGFSVFSQFGCRGFSSWVVLPGNQVGKRGVKLEWAVPGNSTIASCAANADIINATSVGSGIRCECQDGYVGDGFAFGGGCLKSCIKEGKEAYGKTCYSTSHGRRKTEILAGLYSVLVTVISIEFGMF</sequence>
<name>A0A2G2VSR3_CAPBA</name>
<organism evidence="1 2">
    <name type="scientific">Capsicum baccatum</name>
    <name type="common">Peruvian pepper</name>
    <dbReference type="NCBI Taxonomy" id="33114"/>
    <lineage>
        <taxon>Eukaryota</taxon>
        <taxon>Viridiplantae</taxon>
        <taxon>Streptophyta</taxon>
        <taxon>Embryophyta</taxon>
        <taxon>Tracheophyta</taxon>
        <taxon>Spermatophyta</taxon>
        <taxon>Magnoliopsida</taxon>
        <taxon>eudicotyledons</taxon>
        <taxon>Gunneridae</taxon>
        <taxon>Pentapetalae</taxon>
        <taxon>asterids</taxon>
        <taxon>lamiids</taxon>
        <taxon>Solanales</taxon>
        <taxon>Solanaceae</taxon>
        <taxon>Solanoideae</taxon>
        <taxon>Capsiceae</taxon>
        <taxon>Capsicum</taxon>
    </lineage>
</organism>
<dbReference type="Gene3D" id="2.10.25.10">
    <property type="entry name" value="Laminin"/>
    <property type="match status" value="1"/>
</dbReference>
<evidence type="ECO:0000313" key="2">
    <source>
        <dbReference type="Proteomes" id="UP000224567"/>
    </source>
</evidence>
<evidence type="ECO:0000313" key="1">
    <source>
        <dbReference type="EMBL" id="PHT36008.1"/>
    </source>
</evidence>
<protein>
    <recommendedName>
        <fullName evidence="3">Wall-associated receptor kinase galacturonan-binding domain-containing protein</fullName>
    </recommendedName>
</protein>